<dbReference type="InterPro" id="IPR042277">
    <property type="entry name" value="IST1-like"/>
</dbReference>
<feature type="region of interest" description="Disordered" evidence="2">
    <location>
        <begin position="309"/>
        <end position="371"/>
    </location>
</feature>
<evidence type="ECO:0000313" key="4">
    <source>
        <dbReference type="Proteomes" id="UP000639772"/>
    </source>
</evidence>
<dbReference type="EMBL" id="JADCNM010000005">
    <property type="protein sequence ID" value="KAG0482746.1"/>
    <property type="molecule type" value="Genomic_DNA"/>
</dbReference>
<dbReference type="Pfam" id="PF03398">
    <property type="entry name" value="Ist1"/>
    <property type="match status" value="1"/>
</dbReference>
<feature type="region of interest" description="Disordered" evidence="2">
    <location>
        <begin position="269"/>
        <end position="290"/>
    </location>
</feature>
<dbReference type="Gene3D" id="1.20.1260.60">
    <property type="entry name" value="Vacuolar protein sorting-associated protein Ist1"/>
    <property type="match status" value="1"/>
</dbReference>
<feature type="compositionally biased region" description="Low complexity" evidence="2">
    <location>
        <begin position="326"/>
        <end position="343"/>
    </location>
</feature>
<evidence type="ECO:0000256" key="1">
    <source>
        <dbReference type="ARBA" id="ARBA00005536"/>
    </source>
</evidence>
<sequence length="371" mass="41435">MGMKRRLAALFCRSSKQITNLKTHLNLTVSRLAVLRHQHHSRLRHALADLRELLLLGHHDRALIRAELVIMEQNMLDVFAMVESYCHLLAERTFLLQHEKECPEELREAAAGLAYAASRCGDLPELRECRSILSSWFGKEFTAAAAELRNNCGVNAKIVQKLSTRQPSLERRMQVMEDIAMKNGIKLEFGCPLSEASKVNRSPSQHSKIQKWKKVTQDLDIDDCDDDDELTVKVREKYNDAGSAAEATFVFASHAAVAAKAAVELFRSESNGKGSGGDNESTIKKHEQDTHDKQFVAETVENRMQPLQTSKWVSEGPVIKQGMARNGNSTTSSNSSSNDNGSSKLKMSSLEMNMDKPRDDVTVFDESDDCA</sequence>
<gene>
    <name evidence="3" type="ORF">HPP92_010830</name>
</gene>
<dbReference type="OrthoDB" id="29853at2759"/>
<comment type="similarity">
    <text evidence="1">Belongs to the IST1 family.</text>
</comment>
<evidence type="ECO:0000313" key="3">
    <source>
        <dbReference type="EMBL" id="KAG0482746.1"/>
    </source>
</evidence>
<feature type="compositionally biased region" description="Basic and acidic residues" evidence="2">
    <location>
        <begin position="281"/>
        <end position="290"/>
    </location>
</feature>
<dbReference type="PANTHER" id="PTHR12161">
    <property type="entry name" value="IST1 FAMILY MEMBER"/>
    <property type="match status" value="1"/>
</dbReference>
<proteinExistence type="inferred from homology"/>
<dbReference type="GO" id="GO:0015031">
    <property type="term" value="P:protein transport"/>
    <property type="evidence" value="ECO:0007669"/>
    <property type="project" value="InterPro"/>
</dbReference>
<accession>A0A835R4W1</accession>
<feature type="compositionally biased region" description="Acidic residues" evidence="2">
    <location>
        <begin position="362"/>
        <end position="371"/>
    </location>
</feature>
<name>A0A835R4W1_VANPL</name>
<evidence type="ECO:0008006" key="5">
    <source>
        <dbReference type="Google" id="ProtNLM"/>
    </source>
</evidence>
<dbReference type="PANTHER" id="PTHR12161:SF16">
    <property type="entry name" value="REGULATOR OF VPS4 ACTIVITY IN THE MVB PATHWAY PROTEIN"/>
    <property type="match status" value="1"/>
</dbReference>
<dbReference type="Proteomes" id="UP000639772">
    <property type="component" value="Unassembled WGS sequence"/>
</dbReference>
<comment type="caution">
    <text evidence="3">The sequence shown here is derived from an EMBL/GenBank/DDBJ whole genome shotgun (WGS) entry which is preliminary data.</text>
</comment>
<reference evidence="3 4" key="1">
    <citation type="journal article" date="2020" name="Nat. Food">
        <title>A phased Vanilla planifolia genome enables genetic improvement of flavour and production.</title>
        <authorList>
            <person name="Hasing T."/>
            <person name="Tang H."/>
            <person name="Brym M."/>
            <person name="Khazi F."/>
            <person name="Huang T."/>
            <person name="Chambers A.H."/>
        </authorList>
    </citation>
    <scope>NUCLEOTIDE SEQUENCE [LARGE SCALE GENOMIC DNA]</scope>
    <source>
        <tissue evidence="3">Leaf</tissue>
    </source>
</reference>
<protein>
    <recommendedName>
        <fullName evidence="5">IST1-like protein</fullName>
    </recommendedName>
</protein>
<organism evidence="3 4">
    <name type="scientific">Vanilla planifolia</name>
    <name type="common">Vanilla</name>
    <dbReference type="NCBI Taxonomy" id="51239"/>
    <lineage>
        <taxon>Eukaryota</taxon>
        <taxon>Viridiplantae</taxon>
        <taxon>Streptophyta</taxon>
        <taxon>Embryophyta</taxon>
        <taxon>Tracheophyta</taxon>
        <taxon>Spermatophyta</taxon>
        <taxon>Magnoliopsida</taxon>
        <taxon>Liliopsida</taxon>
        <taxon>Asparagales</taxon>
        <taxon>Orchidaceae</taxon>
        <taxon>Vanilloideae</taxon>
        <taxon>Vanilleae</taxon>
        <taxon>Vanilla</taxon>
    </lineage>
</organism>
<evidence type="ECO:0000256" key="2">
    <source>
        <dbReference type="SAM" id="MobiDB-lite"/>
    </source>
</evidence>
<dbReference type="InterPro" id="IPR005061">
    <property type="entry name" value="Ist1"/>
</dbReference>
<dbReference type="AlphaFoldDB" id="A0A835R4W1"/>
<dbReference type="FunFam" id="1.20.1260.60:FF:000002">
    <property type="entry name" value="Vacuolar protein sorting-associated protein IST1"/>
    <property type="match status" value="1"/>
</dbReference>